<protein>
    <recommendedName>
        <fullName evidence="4">Galactokinase</fullName>
        <ecNumber evidence="3">2.7.1.6</ecNumber>
    </recommendedName>
    <alternativeName>
        <fullName evidence="14">Galactose kinase</fullName>
    </alternativeName>
</protein>
<dbReference type="GO" id="GO:0004335">
    <property type="term" value="F:galactokinase activity"/>
    <property type="evidence" value="ECO:0007669"/>
    <property type="project" value="UniProtKB-EC"/>
</dbReference>
<dbReference type="InterPro" id="IPR000705">
    <property type="entry name" value="Galactokinase"/>
</dbReference>
<dbReference type="OrthoDB" id="187738at2759"/>
<comment type="caution">
    <text evidence="19">The sequence shown here is derived from an EMBL/GenBank/DDBJ whole genome shotgun (WGS) entry which is preliminary data.</text>
</comment>
<evidence type="ECO:0000256" key="7">
    <source>
        <dbReference type="ARBA" id="ARBA00022777"/>
    </source>
</evidence>
<dbReference type="InterPro" id="IPR013750">
    <property type="entry name" value="GHMP_kinase_C_dom"/>
</dbReference>
<dbReference type="GO" id="GO:0000411">
    <property type="term" value="P:positive regulation of transcription by galactose"/>
    <property type="evidence" value="ECO:0007669"/>
    <property type="project" value="UniProtKB-ARBA"/>
</dbReference>
<dbReference type="FunFam" id="3.30.70.3170:FF:000002">
    <property type="entry name" value="Galactokinase"/>
    <property type="match status" value="1"/>
</dbReference>
<dbReference type="GO" id="GO:0016126">
    <property type="term" value="P:sterol biosynthetic process"/>
    <property type="evidence" value="ECO:0007669"/>
    <property type="project" value="UniProtKB-KW"/>
</dbReference>
<comment type="similarity">
    <text evidence="2">Belongs to the GHMP kinase family. GalK subfamily.</text>
</comment>
<dbReference type="SUPFAM" id="SSF54211">
    <property type="entry name" value="Ribosomal protein S5 domain 2-like"/>
    <property type="match status" value="1"/>
</dbReference>
<keyword evidence="13" id="KW-0119">Carbohydrate metabolism</keyword>
<sequence length="521" mass="57256">MDVPIASSLSDVYPEDSVPTQKARWDNLLSQFKEKYGRPADFVSRSPGRVNIIGEHIDYSLYEVLPMAVEVDVLLAIAVHPSTDEPVARLTNINHGKFEPHEFDIPLGGNIDIDASSLEWTNYFKAGLRGASELLRKKRGDDFKAVGMDVLMDGNVPSGGGLSSSAAFVCASALAVLKANGEEKVNQKELVELAIVSERAVGVFSGGMDQSASVFPQRGKALYVSFKPSLSVKHIEFPATDPELTFVVAQSFVAADKATFAPVGYNLRVVEVSLAAVLLAKIFRLEKPLPEDQGPLGVSLRGFHDTYFEEKEGIPDNSKTSVPDFAVQLKKLVTLVEDYMIQEDGYTREDISLLLGISVEEIEQRFMSKFKIRAERFMLRQRALHVFTEALRVLKFMDLLSSPPSEGGSQALLKDLGDLMNETQDSCRDVFECSCPELDELCQLARGVGAYGSRLTGAGWGGCSVHLVPKNKVDKVKETWERRYYKKKFPDISEEKLKEAVVVSKPGSGSCLFVVNGGELA</sequence>
<keyword evidence="8" id="KW-0067">ATP-binding</keyword>
<evidence type="ECO:0000256" key="6">
    <source>
        <dbReference type="ARBA" id="ARBA00022741"/>
    </source>
</evidence>
<keyword evidence="11" id="KW-1207">Sterol metabolism</keyword>
<evidence type="ECO:0000313" key="20">
    <source>
        <dbReference type="Proteomes" id="UP000799772"/>
    </source>
</evidence>
<dbReference type="Gene3D" id="1.20.1440.340">
    <property type="match status" value="1"/>
</dbReference>
<evidence type="ECO:0000256" key="8">
    <source>
        <dbReference type="ARBA" id="ARBA00022840"/>
    </source>
</evidence>
<keyword evidence="9" id="KW-0756">Sterol biosynthesis</keyword>
<dbReference type="FunFam" id="1.20.1440.340:FF:000003">
    <property type="entry name" value="GAL1p Galactokinase"/>
    <property type="match status" value="1"/>
</dbReference>
<keyword evidence="10" id="KW-0299">Galactose metabolism</keyword>
<dbReference type="Pfam" id="PF10509">
    <property type="entry name" value="GalKase_gal_bdg"/>
    <property type="match status" value="1"/>
</dbReference>
<dbReference type="NCBIfam" id="TIGR00131">
    <property type="entry name" value="gal_kin"/>
    <property type="match status" value="1"/>
</dbReference>
<dbReference type="InterPro" id="IPR020568">
    <property type="entry name" value="Ribosomal_Su5_D2-typ_SF"/>
</dbReference>
<evidence type="ECO:0000256" key="9">
    <source>
        <dbReference type="ARBA" id="ARBA00023011"/>
    </source>
</evidence>
<organism evidence="19 20">
    <name type="scientific">Rhizodiscina lignyota</name>
    <dbReference type="NCBI Taxonomy" id="1504668"/>
    <lineage>
        <taxon>Eukaryota</taxon>
        <taxon>Fungi</taxon>
        <taxon>Dikarya</taxon>
        <taxon>Ascomycota</taxon>
        <taxon>Pezizomycotina</taxon>
        <taxon>Dothideomycetes</taxon>
        <taxon>Pleosporomycetidae</taxon>
        <taxon>Aulographales</taxon>
        <taxon>Rhizodiscinaceae</taxon>
        <taxon>Rhizodiscina</taxon>
    </lineage>
</organism>
<feature type="domain" description="Galactokinase N-terminal" evidence="18">
    <location>
        <begin position="31"/>
        <end position="78"/>
    </location>
</feature>
<keyword evidence="6" id="KW-0547">Nucleotide-binding</keyword>
<dbReference type="PIRSF" id="PIRSF000530">
    <property type="entry name" value="Galactokinase"/>
    <property type="match status" value="1"/>
</dbReference>
<keyword evidence="7" id="KW-0418">Kinase</keyword>
<dbReference type="Gene3D" id="3.30.230.10">
    <property type="match status" value="1"/>
</dbReference>
<dbReference type="PROSITE" id="PS00627">
    <property type="entry name" value="GHMP_KINASES_ATP"/>
    <property type="match status" value="1"/>
</dbReference>
<evidence type="ECO:0000259" key="16">
    <source>
        <dbReference type="Pfam" id="PF00288"/>
    </source>
</evidence>
<keyword evidence="9" id="KW-0444">Lipid biosynthesis</keyword>
<accession>A0A9P4IA99</accession>
<dbReference type="FunFam" id="3.30.230.10:FF:000056">
    <property type="entry name" value="GAL1p Galactokinase"/>
    <property type="match status" value="1"/>
</dbReference>
<evidence type="ECO:0000256" key="12">
    <source>
        <dbReference type="ARBA" id="ARBA00023221"/>
    </source>
</evidence>
<dbReference type="PRINTS" id="PR00473">
    <property type="entry name" value="GALCTOKINASE"/>
</dbReference>
<dbReference type="EC" id="2.7.1.6" evidence="3"/>
<dbReference type="PANTHER" id="PTHR10457:SF7">
    <property type="entry name" value="GALACTOKINASE-RELATED"/>
    <property type="match status" value="1"/>
</dbReference>
<name>A0A9P4IA99_9PEZI</name>
<evidence type="ECO:0000256" key="14">
    <source>
        <dbReference type="ARBA" id="ARBA00029590"/>
    </source>
</evidence>
<dbReference type="SUPFAM" id="SSF55060">
    <property type="entry name" value="GHMP Kinase, C-terminal domain"/>
    <property type="match status" value="1"/>
</dbReference>
<comment type="catalytic activity">
    <reaction evidence="15">
        <text>alpha-D-galactose + ATP = alpha-D-galactose 1-phosphate + ADP + H(+)</text>
        <dbReference type="Rhea" id="RHEA:13553"/>
        <dbReference type="ChEBI" id="CHEBI:15378"/>
        <dbReference type="ChEBI" id="CHEBI:28061"/>
        <dbReference type="ChEBI" id="CHEBI:30616"/>
        <dbReference type="ChEBI" id="CHEBI:58336"/>
        <dbReference type="ChEBI" id="CHEBI:456216"/>
        <dbReference type="EC" id="2.7.1.6"/>
    </reaction>
    <physiologicalReaction direction="left-to-right" evidence="15">
        <dbReference type="Rhea" id="RHEA:13554"/>
    </physiologicalReaction>
</comment>
<dbReference type="PANTHER" id="PTHR10457">
    <property type="entry name" value="MEVALONATE KINASE/GALACTOKINASE"/>
    <property type="match status" value="1"/>
</dbReference>
<dbReference type="Gene3D" id="3.30.70.3170">
    <property type="match status" value="1"/>
</dbReference>
<gene>
    <name evidence="19" type="ORF">NA57DRAFT_57585</name>
</gene>
<reference evidence="19" key="1">
    <citation type="journal article" date="2020" name="Stud. Mycol.">
        <title>101 Dothideomycetes genomes: a test case for predicting lifestyles and emergence of pathogens.</title>
        <authorList>
            <person name="Haridas S."/>
            <person name="Albert R."/>
            <person name="Binder M."/>
            <person name="Bloem J."/>
            <person name="Labutti K."/>
            <person name="Salamov A."/>
            <person name="Andreopoulos B."/>
            <person name="Baker S."/>
            <person name="Barry K."/>
            <person name="Bills G."/>
            <person name="Bluhm B."/>
            <person name="Cannon C."/>
            <person name="Castanera R."/>
            <person name="Culley D."/>
            <person name="Daum C."/>
            <person name="Ezra D."/>
            <person name="Gonzalez J."/>
            <person name="Henrissat B."/>
            <person name="Kuo A."/>
            <person name="Liang C."/>
            <person name="Lipzen A."/>
            <person name="Lutzoni F."/>
            <person name="Magnuson J."/>
            <person name="Mondo S."/>
            <person name="Nolan M."/>
            <person name="Ohm R."/>
            <person name="Pangilinan J."/>
            <person name="Park H.-J."/>
            <person name="Ramirez L."/>
            <person name="Alfaro M."/>
            <person name="Sun H."/>
            <person name="Tritt A."/>
            <person name="Yoshinaga Y."/>
            <person name="Zwiers L.-H."/>
            <person name="Turgeon B."/>
            <person name="Goodwin S."/>
            <person name="Spatafora J."/>
            <person name="Crous P."/>
            <person name="Grigoriev I."/>
        </authorList>
    </citation>
    <scope>NUCLEOTIDE SEQUENCE</scope>
    <source>
        <strain evidence="19">CBS 133067</strain>
    </source>
</reference>
<dbReference type="PRINTS" id="PR00959">
    <property type="entry name" value="MEVGALKINASE"/>
</dbReference>
<evidence type="ECO:0000256" key="15">
    <source>
        <dbReference type="ARBA" id="ARBA00049538"/>
    </source>
</evidence>
<evidence type="ECO:0000256" key="4">
    <source>
        <dbReference type="ARBA" id="ARBA00019487"/>
    </source>
</evidence>
<feature type="domain" description="GHMP kinase N-terminal" evidence="16">
    <location>
        <begin position="130"/>
        <end position="215"/>
    </location>
</feature>
<keyword evidence="9" id="KW-0752">Steroid biosynthesis</keyword>
<keyword evidence="12" id="KW-0753">Steroid metabolism</keyword>
<dbReference type="InterPro" id="IPR006203">
    <property type="entry name" value="GHMP_knse_ATP-bd_CS"/>
</dbReference>
<evidence type="ECO:0000256" key="10">
    <source>
        <dbReference type="ARBA" id="ARBA00023144"/>
    </source>
</evidence>
<evidence type="ECO:0000259" key="18">
    <source>
        <dbReference type="Pfam" id="PF10509"/>
    </source>
</evidence>
<feature type="domain" description="GHMP kinase C-terminal" evidence="17">
    <location>
        <begin position="413"/>
        <end position="485"/>
    </location>
</feature>
<dbReference type="GO" id="GO:0005524">
    <property type="term" value="F:ATP binding"/>
    <property type="evidence" value="ECO:0007669"/>
    <property type="project" value="UniProtKB-KW"/>
</dbReference>
<dbReference type="Proteomes" id="UP000799772">
    <property type="component" value="Unassembled WGS sequence"/>
</dbReference>
<dbReference type="Pfam" id="PF00288">
    <property type="entry name" value="GHMP_kinases_N"/>
    <property type="match status" value="1"/>
</dbReference>
<evidence type="ECO:0000256" key="13">
    <source>
        <dbReference type="ARBA" id="ARBA00023277"/>
    </source>
</evidence>
<keyword evidence="5" id="KW-0808">Transferase</keyword>
<dbReference type="GO" id="GO:0006012">
    <property type="term" value="P:galactose metabolic process"/>
    <property type="evidence" value="ECO:0007669"/>
    <property type="project" value="UniProtKB-KW"/>
</dbReference>
<comment type="pathway">
    <text evidence="1">Carbohydrate metabolism; galactose metabolism.</text>
</comment>
<dbReference type="InterPro" id="IPR006206">
    <property type="entry name" value="Mevalonate/galactokinase"/>
</dbReference>
<keyword evidence="20" id="KW-1185">Reference proteome</keyword>
<evidence type="ECO:0000256" key="3">
    <source>
        <dbReference type="ARBA" id="ARBA00012315"/>
    </source>
</evidence>
<evidence type="ECO:0000259" key="17">
    <source>
        <dbReference type="Pfam" id="PF08544"/>
    </source>
</evidence>
<dbReference type="AlphaFoldDB" id="A0A9P4IA99"/>
<dbReference type="InterPro" id="IPR014721">
    <property type="entry name" value="Ribsml_uS5_D2-typ_fold_subgr"/>
</dbReference>
<dbReference type="Pfam" id="PF08544">
    <property type="entry name" value="GHMP_kinases_C"/>
    <property type="match status" value="1"/>
</dbReference>
<evidence type="ECO:0000313" key="19">
    <source>
        <dbReference type="EMBL" id="KAF2096974.1"/>
    </source>
</evidence>
<dbReference type="InterPro" id="IPR019539">
    <property type="entry name" value="GalKase_N"/>
</dbReference>
<dbReference type="EMBL" id="ML978128">
    <property type="protein sequence ID" value="KAF2096974.1"/>
    <property type="molecule type" value="Genomic_DNA"/>
</dbReference>
<dbReference type="PROSITE" id="PS00106">
    <property type="entry name" value="GALACTOKINASE"/>
    <property type="match status" value="1"/>
</dbReference>
<evidence type="ECO:0000256" key="2">
    <source>
        <dbReference type="ARBA" id="ARBA00006566"/>
    </source>
</evidence>
<dbReference type="InterPro" id="IPR006204">
    <property type="entry name" value="GHMP_kinase_N_dom"/>
</dbReference>
<proteinExistence type="inferred from homology"/>
<evidence type="ECO:0000256" key="11">
    <source>
        <dbReference type="ARBA" id="ARBA00023166"/>
    </source>
</evidence>
<dbReference type="InterPro" id="IPR019741">
    <property type="entry name" value="Galactokinase_CS"/>
</dbReference>
<evidence type="ECO:0000256" key="5">
    <source>
        <dbReference type="ARBA" id="ARBA00022679"/>
    </source>
</evidence>
<keyword evidence="12" id="KW-0443">Lipid metabolism</keyword>
<evidence type="ECO:0000256" key="1">
    <source>
        <dbReference type="ARBA" id="ARBA00004947"/>
    </source>
</evidence>
<dbReference type="InterPro" id="IPR036554">
    <property type="entry name" value="GHMP_kinase_C_sf"/>
</dbReference>
<dbReference type="GO" id="GO:0005829">
    <property type="term" value="C:cytosol"/>
    <property type="evidence" value="ECO:0007669"/>
    <property type="project" value="TreeGrafter"/>
</dbReference>